<keyword evidence="3" id="KW-1185">Reference proteome</keyword>
<dbReference type="SUPFAM" id="SSF54637">
    <property type="entry name" value="Thioesterase/thiol ester dehydrase-isomerase"/>
    <property type="match status" value="1"/>
</dbReference>
<feature type="compositionally biased region" description="Basic and acidic residues" evidence="1">
    <location>
        <begin position="422"/>
        <end position="444"/>
    </location>
</feature>
<dbReference type="InterPro" id="IPR029069">
    <property type="entry name" value="HotDog_dom_sf"/>
</dbReference>
<accession>A0A6A6IT14</accession>
<dbReference type="PANTHER" id="PTHR28152:SF1">
    <property type="entry name" value="HYDROXYACYL-THIOESTER DEHYDRATASE TYPE 2, MITOCHONDRIAL"/>
    <property type="match status" value="1"/>
</dbReference>
<dbReference type="GO" id="GO:0005739">
    <property type="term" value="C:mitochondrion"/>
    <property type="evidence" value="ECO:0007669"/>
    <property type="project" value="TreeGrafter"/>
</dbReference>
<gene>
    <name evidence="2" type="ORF">BU26DRAFT_560919</name>
</gene>
<proteinExistence type="predicted"/>
<organism evidence="2 3">
    <name type="scientific">Trematosphaeria pertusa</name>
    <dbReference type="NCBI Taxonomy" id="390896"/>
    <lineage>
        <taxon>Eukaryota</taxon>
        <taxon>Fungi</taxon>
        <taxon>Dikarya</taxon>
        <taxon>Ascomycota</taxon>
        <taxon>Pezizomycotina</taxon>
        <taxon>Dothideomycetes</taxon>
        <taxon>Pleosporomycetidae</taxon>
        <taxon>Pleosporales</taxon>
        <taxon>Massarineae</taxon>
        <taxon>Trematosphaeriaceae</taxon>
        <taxon>Trematosphaeria</taxon>
    </lineage>
</organism>
<dbReference type="PANTHER" id="PTHR28152">
    <property type="entry name" value="HYDROXYACYL-THIOESTER DEHYDRATASE TYPE 2, MITOCHONDRIAL"/>
    <property type="match status" value="1"/>
</dbReference>
<dbReference type="Proteomes" id="UP000800094">
    <property type="component" value="Unassembled WGS sequence"/>
</dbReference>
<dbReference type="GO" id="GO:0019171">
    <property type="term" value="F:(3R)-hydroxyacyl-[acyl-carrier-protein] dehydratase activity"/>
    <property type="evidence" value="ECO:0007669"/>
    <property type="project" value="TreeGrafter"/>
</dbReference>
<evidence type="ECO:0000313" key="3">
    <source>
        <dbReference type="Proteomes" id="UP000800094"/>
    </source>
</evidence>
<dbReference type="Gene3D" id="3.10.129.10">
    <property type="entry name" value="Hotdog Thioesterase"/>
    <property type="match status" value="1"/>
</dbReference>
<feature type="region of interest" description="Disordered" evidence="1">
    <location>
        <begin position="386"/>
        <end position="452"/>
    </location>
</feature>
<dbReference type="GeneID" id="54586184"/>
<dbReference type="AlphaFoldDB" id="A0A6A6IT14"/>
<dbReference type="OrthoDB" id="3257538at2759"/>
<feature type="compositionally biased region" description="Basic and acidic residues" evidence="1">
    <location>
        <begin position="403"/>
        <end position="412"/>
    </location>
</feature>
<protein>
    <recommendedName>
        <fullName evidence="4">Thioesterase/thiol ester dehydrase-isomerase</fullName>
    </recommendedName>
</protein>
<dbReference type="EMBL" id="ML987191">
    <property type="protein sequence ID" value="KAF2253634.1"/>
    <property type="molecule type" value="Genomic_DNA"/>
</dbReference>
<dbReference type="InterPro" id="IPR052741">
    <property type="entry name" value="Mitochondrial_HTD2"/>
</dbReference>
<name>A0A6A6IT14_9PLEO</name>
<evidence type="ECO:0000256" key="1">
    <source>
        <dbReference type="SAM" id="MobiDB-lite"/>
    </source>
</evidence>
<evidence type="ECO:0000313" key="2">
    <source>
        <dbReference type="EMBL" id="KAF2253634.1"/>
    </source>
</evidence>
<dbReference type="RefSeq" id="XP_033688638.1">
    <property type="nucleotide sequence ID" value="XM_033832854.1"/>
</dbReference>
<reference evidence="2" key="1">
    <citation type="journal article" date="2020" name="Stud. Mycol.">
        <title>101 Dothideomycetes genomes: a test case for predicting lifestyles and emergence of pathogens.</title>
        <authorList>
            <person name="Haridas S."/>
            <person name="Albert R."/>
            <person name="Binder M."/>
            <person name="Bloem J."/>
            <person name="Labutti K."/>
            <person name="Salamov A."/>
            <person name="Andreopoulos B."/>
            <person name="Baker S."/>
            <person name="Barry K."/>
            <person name="Bills G."/>
            <person name="Bluhm B."/>
            <person name="Cannon C."/>
            <person name="Castanera R."/>
            <person name="Culley D."/>
            <person name="Daum C."/>
            <person name="Ezra D."/>
            <person name="Gonzalez J."/>
            <person name="Henrissat B."/>
            <person name="Kuo A."/>
            <person name="Liang C."/>
            <person name="Lipzen A."/>
            <person name="Lutzoni F."/>
            <person name="Magnuson J."/>
            <person name="Mondo S."/>
            <person name="Nolan M."/>
            <person name="Ohm R."/>
            <person name="Pangilinan J."/>
            <person name="Park H.-J."/>
            <person name="Ramirez L."/>
            <person name="Alfaro M."/>
            <person name="Sun H."/>
            <person name="Tritt A."/>
            <person name="Yoshinaga Y."/>
            <person name="Zwiers L.-H."/>
            <person name="Turgeon B."/>
            <person name="Goodwin S."/>
            <person name="Spatafora J."/>
            <person name="Crous P."/>
            <person name="Grigoriev I."/>
        </authorList>
    </citation>
    <scope>NUCLEOTIDE SEQUENCE</scope>
    <source>
        <strain evidence="2">CBS 122368</strain>
    </source>
</reference>
<sequence>MALRTRCLSRIARTPIHRTQWHRLPLRCYSSAAQTDPDWFQQLREEMLNRESPPLRDNINEGSEIKLVNTLSSFLPEDWKPLLKSKKPADSLGHHLIYFNPVLPADKLLPDGTDPLQSPGGAFVRRMWAGGSVRVNKTEYFRKNEGWMVGTTGVCVERIKEVRLRGQGDAEKIFVTIERRFAKMSHLIDAMRVAGFDRAAGPQKYFQKQVREVEGWGSALLIEERNLVFMKQRSIAELEAIKAGELAPIKYLDPPGQPDFSHPLTPTPSLLFRFSSLTFNAHAIHLDREYCRTVEGHRNLLVHGPLTLMLMLKLIAAHLRSLPGPPTFTQSIEYRNLAPLCCDEELRLCLKEKMGLRTEDGGIYDVWIEGPSGGMAVKAVVRTSVVPEQEPLKPPDLPQSGTDKAEGKDVDLKRRHGLIRKIPVDPSRDREPPRARVVEFRPVEADDSNPVA</sequence>
<evidence type="ECO:0008006" key="4">
    <source>
        <dbReference type="Google" id="ProtNLM"/>
    </source>
</evidence>